<accession>A0A246JLD3</accession>
<dbReference type="InterPro" id="IPR010985">
    <property type="entry name" value="Ribbon_hlx_hlx"/>
</dbReference>
<sequence length="115" mass="13065">MAQNTVCADAAVEAQPRTDFHVQIDERLKARVEALASRISVDMNELVEHLVKRWVERTDPEEPDVTLHEVLIARQEDNGVKAALRGDVVPHEEAVATFDERLVQSPSSRERPRWS</sequence>
<keyword evidence="2" id="KW-1185">Reference proteome</keyword>
<dbReference type="AlphaFoldDB" id="A0A246JLD3"/>
<dbReference type="InterPro" id="IPR013321">
    <property type="entry name" value="Arc_rbn_hlx_hlx"/>
</dbReference>
<dbReference type="EMBL" id="NIOF01000001">
    <property type="protein sequence ID" value="OWQ93431.1"/>
    <property type="molecule type" value="Genomic_DNA"/>
</dbReference>
<dbReference type="Proteomes" id="UP000197468">
    <property type="component" value="Unassembled WGS sequence"/>
</dbReference>
<reference evidence="1 2" key="1">
    <citation type="journal article" date="2008" name="Int. J. Syst. Evol. Microbiol.">
        <title>Description of Roseateles aquatilis sp. nov. and Roseateles terrae sp. nov., in the class Betaproteobacteria, and emended description of the genus Roseateles.</title>
        <authorList>
            <person name="Gomila M."/>
            <person name="Bowien B."/>
            <person name="Falsen E."/>
            <person name="Moore E.R."/>
            <person name="Lalucat J."/>
        </authorList>
    </citation>
    <scope>NUCLEOTIDE SEQUENCE [LARGE SCALE GENOMIC DNA]</scope>
    <source>
        <strain evidence="1 2">CCUG 48205</strain>
    </source>
</reference>
<evidence type="ECO:0000313" key="2">
    <source>
        <dbReference type="Proteomes" id="UP000197468"/>
    </source>
</evidence>
<dbReference type="RefSeq" id="WP_088382576.1">
    <property type="nucleotide sequence ID" value="NZ_NIOF01000001.1"/>
</dbReference>
<proteinExistence type="predicted"/>
<dbReference type="Gene3D" id="1.10.1220.10">
    <property type="entry name" value="Met repressor-like"/>
    <property type="match status" value="1"/>
</dbReference>
<dbReference type="GO" id="GO:0006355">
    <property type="term" value="P:regulation of DNA-templated transcription"/>
    <property type="evidence" value="ECO:0007669"/>
    <property type="project" value="InterPro"/>
</dbReference>
<comment type="caution">
    <text evidence="1">The sequence shown here is derived from an EMBL/GenBank/DDBJ whole genome shotgun (WGS) entry which is preliminary data.</text>
</comment>
<dbReference type="SUPFAM" id="SSF47598">
    <property type="entry name" value="Ribbon-helix-helix"/>
    <property type="match status" value="1"/>
</dbReference>
<evidence type="ECO:0000313" key="1">
    <source>
        <dbReference type="EMBL" id="OWQ93431.1"/>
    </source>
</evidence>
<dbReference type="OrthoDB" id="9168646at2"/>
<organism evidence="1 2">
    <name type="scientific">Roseateles aquatilis</name>
    <dbReference type="NCBI Taxonomy" id="431061"/>
    <lineage>
        <taxon>Bacteria</taxon>
        <taxon>Pseudomonadati</taxon>
        <taxon>Pseudomonadota</taxon>
        <taxon>Betaproteobacteria</taxon>
        <taxon>Burkholderiales</taxon>
        <taxon>Sphaerotilaceae</taxon>
        <taxon>Roseateles</taxon>
    </lineage>
</organism>
<gene>
    <name evidence="1" type="ORF">CDN99_02870</name>
</gene>
<name>A0A246JLD3_9BURK</name>
<protein>
    <submittedName>
        <fullName evidence="1">Uncharacterized protein</fullName>
    </submittedName>
</protein>